<keyword evidence="2" id="KW-1185">Reference proteome</keyword>
<organism evidence="1 2">
    <name type="scientific">Protopolystoma xenopodis</name>
    <dbReference type="NCBI Taxonomy" id="117903"/>
    <lineage>
        <taxon>Eukaryota</taxon>
        <taxon>Metazoa</taxon>
        <taxon>Spiralia</taxon>
        <taxon>Lophotrochozoa</taxon>
        <taxon>Platyhelminthes</taxon>
        <taxon>Monogenea</taxon>
        <taxon>Polyopisthocotylea</taxon>
        <taxon>Polystomatidea</taxon>
        <taxon>Polystomatidae</taxon>
        <taxon>Protopolystoma</taxon>
    </lineage>
</organism>
<gene>
    <name evidence="1" type="ORF">PXEA_LOCUS14456</name>
</gene>
<dbReference type="EMBL" id="CAAALY010049096">
    <property type="protein sequence ID" value="VEL21016.1"/>
    <property type="molecule type" value="Genomic_DNA"/>
</dbReference>
<dbReference type="Proteomes" id="UP000784294">
    <property type="component" value="Unassembled WGS sequence"/>
</dbReference>
<protein>
    <submittedName>
        <fullName evidence="1">Uncharacterized protein</fullName>
    </submittedName>
</protein>
<comment type="caution">
    <text evidence="1">The sequence shown here is derived from an EMBL/GenBank/DDBJ whole genome shotgun (WGS) entry which is preliminary data.</text>
</comment>
<evidence type="ECO:0000313" key="1">
    <source>
        <dbReference type="EMBL" id="VEL21016.1"/>
    </source>
</evidence>
<proteinExistence type="predicted"/>
<name>A0A448WV98_9PLAT</name>
<evidence type="ECO:0000313" key="2">
    <source>
        <dbReference type="Proteomes" id="UP000784294"/>
    </source>
</evidence>
<sequence length="177" mass="18366">MGYAGRASGNNFISNPAANAIKTAHSSGKKANSSDSCSQSPSDTGNLISLYIPLLDGISTANSSIKLSGLPLPCTHLLANQACLLLLVLVTQAGVPLLVEQSDNDRSGTRLSATRAAGSAKAAAAARLVPKNLYREALFCILDKTGGANMYDRGNQISALNFISDEPSDDKQKQGIS</sequence>
<reference evidence="1" key="1">
    <citation type="submission" date="2018-11" db="EMBL/GenBank/DDBJ databases">
        <authorList>
            <consortium name="Pathogen Informatics"/>
        </authorList>
    </citation>
    <scope>NUCLEOTIDE SEQUENCE</scope>
</reference>
<accession>A0A448WV98</accession>
<dbReference type="AlphaFoldDB" id="A0A448WV98"/>